<keyword evidence="5" id="KW-1185">Reference proteome</keyword>
<evidence type="ECO:0000259" key="3">
    <source>
        <dbReference type="Pfam" id="PF07859"/>
    </source>
</evidence>
<dbReference type="Proteomes" id="UP000466794">
    <property type="component" value="Unassembled WGS sequence"/>
</dbReference>
<evidence type="ECO:0000256" key="1">
    <source>
        <dbReference type="ARBA" id="ARBA00010515"/>
    </source>
</evidence>
<dbReference type="Gene3D" id="3.40.50.1820">
    <property type="entry name" value="alpha/beta hydrolase"/>
    <property type="match status" value="1"/>
</dbReference>
<proteinExistence type="inferred from homology"/>
<dbReference type="EMBL" id="WRPP01000005">
    <property type="protein sequence ID" value="MVU80709.1"/>
    <property type="molecule type" value="Genomic_DNA"/>
</dbReference>
<keyword evidence="2 4" id="KW-0378">Hydrolase</keyword>
<comment type="similarity">
    <text evidence="1">Belongs to the 'GDXG' lipolytic enzyme family.</text>
</comment>
<dbReference type="InterPro" id="IPR013094">
    <property type="entry name" value="AB_hydrolase_3"/>
</dbReference>
<sequence length="338" mass="36122">MSRIPFRHTHVSAVQLRGPGAAWADPSPPTPSPRSARISAVLTQTVRRTADRLGTSAPEAWFARRLFDTIGSGAKAHGTTSTTEVLGGVLTHRVTTPAATSSRSIVLYVHGGGFVFGSYRSHGALASWLSHHSRMPVLFPEYRRAPEHHHPAARDDVITVYRRILELGIPAENIAIAGDSAGCYLILETLAELARTQTPTPGAAALLSPWLDLSCDSMLAADSVERDPMASPHYGRRAATAYLGESALERPQAHTRDLSAWPPTLMQVGGTECMLPAAQQFAQQLSSSGVSTDFQVWPGQVHVFHAMSGFLPEGRQAIKHVGTFLSSHVDSGGATAAS</sequence>
<name>A0A7K1V2P0_9NOCA</name>
<reference evidence="4 5" key="1">
    <citation type="submission" date="2019-12" db="EMBL/GenBank/DDBJ databases">
        <title>Nocardia sp. nov. ET3-3 isolated from soil.</title>
        <authorList>
            <person name="Kanchanasin P."/>
            <person name="Tanasupawat S."/>
            <person name="Yuki M."/>
            <person name="Kudo T."/>
        </authorList>
    </citation>
    <scope>NUCLEOTIDE SEQUENCE [LARGE SCALE GENOMIC DNA]</scope>
    <source>
        <strain evidence="4 5">ET3-3</strain>
    </source>
</reference>
<dbReference type="InterPro" id="IPR050300">
    <property type="entry name" value="GDXG_lipolytic_enzyme"/>
</dbReference>
<accession>A0A7K1V2P0</accession>
<comment type="caution">
    <text evidence="4">The sequence shown here is derived from an EMBL/GenBank/DDBJ whole genome shotgun (WGS) entry which is preliminary data.</text>
</comment>
<dbReference type="PANTHER" id="PTHR48081">
    <property type="entry name" value="AB HYDROLASE SUPERFAMILY PROTEIN C4A8.06C"/>
    <property type="match status" value="1"/>
</dbReference>
<dbReference type="InterPro" id="IPR029058">
    <property type="entry name" value="AB_hydrolase_fold"/>
</dbReference>
<dbReference type="InterPro" id="IPR002168">
    <property type="entry name" value="Lipase_GDXG_HIS_AS"/>
</dbReference>
<gene>
    <name evidence="4" type="ORF">GPX89_26085</name>
</gene>
<dbReference type="Pfam" id="PF07859">
    <property type="entry name" value="Abhydrolase_3"/>
    <property type="match status" value="1"/>
</dbReference>
<protein>
    <submittedName>
        <fullName evidence="4">Alpha/beta hydrolase fold domain-containing protein</fullName>
    </submittedName>
</protein>
<dbReference type="RefSeq" id="WP_235948010.1">
    <property type="nucleotide sequence ID" value="NZ_WRPP01000005.1"/>
</dbReference>
<evidence type="ECO:0000313" key="4">
    <source>
        <dbReference type="EMBL" id="MVU80709.1"/>
    </source>
</evidence>
<evidence type="ECO:0000313" key="5">
    <source>
        <dbReference type="Proteomes" id="UP000466794"/>
    </source>
</evidence>
<organism evidence="4 5">
    <name type="scientific">Nocardia terrae</name>
    <dbReference type="NCBI Taxonomy" id="2675851"/>
    <lineage>
        <taxon>Bacteria</taxon>
        <taxon>Bacillati</taxon>
        <taxon>Actinomycetota</taxon>
        <taxon>Actinomycetes</taxon>
        <taxon>Mycobacteriales</taxon>
        <taxon>Nocardiaceae</taxon>
        <taxon>Nocardia</taxon>
    </lineage>
</organism>
<dbReference type="PANTHER" id="PTHR48081:SF30">
    <property type="entry name" value="ACETYL-HYDROLASE LIPR-RELATED"/>
    <property type="match status" value="1"/>
</dbReference>
<dbReference type="GO" id="GO:0004806">
    <property type="term" value="F:triacylglycerol lipase activity"/>
    <property type="evidence" value="ECO:0007669"/>
    <property type="project" value="TreeGrafter"/>
</dbReference>
<dbReference type="PROSITE" id="PS01173">
    <property type="entry name" value="LIPASE_GDXG_HIS"/>
    <property type="match status" value="1"/>
</dbReference>
<feature type="domain" description="Alpha/beta hydrolase fold-3" evidence="3">
    <location>
        <begin position="106"/>
        <end position="305"/>
    </location>
</feature>
<evidence type="ECO:0000256" key="2">
    <source>
        <dbReference type="ARBA" id="ARBA00022801"/>
    </source>
</evidence>
<dbReference type="SUPFAM" id="SSF53474">
    <property type="entry name" value="alpha/beta-Hydrolases"/>
    <property type="match status" value="1"/>
</dbReference>
<dbReference type="AlphaFoldDB" id="A0A7K1V2P0"/>